<evidence type="ECO:0000259" key="2">
    <source>
        <dbReference type="Pfam" id="PF03102"/>
    </source>
</evidence>
<keyword evidence="4" id="KW-1185">Reference proteome</keyword>
<dbReference type="InterPro" id="IPR013785">
    <property type="entry name" value="Aldolase_TIM"/>
</dbReference>
<feature type="transmembrane region" description="Helical" evidence="1">
    <location>
        <begin position="221"/>
        <end position="237"/>
    </location>
</feature>
<feature type="domain" description="PseI/NeuA/B-like" evidence="2">
    <location>
        <begin position="45"/>
        <end position="280"/>
    </location>
</feature>
<organism evidence="3 4">
    <name type="scientific">Desulfosarcina ovata subsp. ovata</name>
    <dbReference type="NCBI Taxonomy" id="2752305"/>
    <lineage>
        <taxon>Bacteria</taxon>
        <taxon>Pseudomonadati</taxon>
        <taxon>Thermodesulfobacteriota</taxon>
        <taxon>Desulfobacteria</taxon>
        <taxon>Desulfobacterales</taxon>
        <taxon>Desulfosarcinaceae</taxon>
        <taxon>Desulfosarcina</taxon>
    </lineage>
</organism>
<dbReference type="PANTHER" id="PTHR42966">
    <property type="entry name" value="N-ACETYLNEURAMINATE SYNTHASE"/>
    <property type="match status" value="1"/>
</dbReference>
<dbReference type="RefSeq" id="WP_155309668.1">
    <property type="nucleotide sequence ID" value="NZ_AP021879.1"/>
</dbReference>
<evidence type="ECO:0000313" key="3">
    <source>
        <dbReference type="EMBL" id="BBO88343.1"/>
    </source>
</evidence>
<dbReference type="SUPFAM" id="SSF51569">
    <property type="entry name" value="Aldolase"/>
    <property type="match status" value="1"/>
</dbReference>
<dbReference type="PANTHER" id="PTHR42966:SF3">
    <property type="entry name" value="BLR5971 PROTEIN"/>
    <property type="match status" value="1"/>
</dbReference>
<reference evidence="3 4" key="1">
    <citation type="submission" date="2019-11" db="EMBL/GenBank/DDBJ databases">
        <title>Comparative genomics of hydrocarbon-degrading Desulfosarcina strains.</title>
        <authorList>
            <person name="Watanabe M."/>
            <person name="Kojima H."/>
            <person name="Fukui M."/>
        </authorList>
    </citation>
    <scope>NUCLEOTIDE SEQUENCE [LARGE SCALE GENOMIC DNA]</scope>
    <source>
        <strain evidence="4">oXyS1</strain>
    </source>
</reference>
<gene>
    <name evidence="3" type="ORF">DSCOOX_15230</name>
</gene>
<dbReference type="Pfam" id="PF03102">
    <property type="entry name" value="NeuB"/>
    <property type="match status" value="1"/>
</dbReference>
<dbReference type="AlphaFoldDB" id="A0A5K8A6T8"/>
<evidence type="ECO:0000313" key="4">
    <source>
        <dbReference type="Proteomes" id="UP000422108"/>
    </source>
</evidence>
<dbReference type="Gene3D" id="3.20.20.70">
    <property type="entry name" value="Aldolase class I"/>
    <property type="match status" value="1"/>
</dbReference>
<accession>A0A5K8A6T8</accession>
<dbReference type="GO" id="GO:0047444">
    <property type="term" value="F:N-acylneuraminate-9-phosphate synthase activity"/>
    <property type="evidence" value="ECO:0007669"/>
    <property type="project" value="TreeGrafter"/>
</dbReference>
<dbReference type="InterPro" id="IPR051690">
    <property type="entry name" value="PseI-like"/>
</dbReference>
<protein>
    <submittedName>
        <fullName evidence="3">N-acetylneuraminate synthase</fullName>
    </submittedName>
</protein>
<name>A0A5K8A6T8_9BACT</name>
<proteinExistence type="predicted"/>
<sequence length="299" mass="33986">MIRTIMPETNYIKIGSRIIGNDQPTFIVAEIGINHNGDLDIARQLIDIAVSAGCDAVKFQKRSPDVCVPPQQKCLQRETPWGVMSYIDYRHRVEFGRVEYGEIDRYCKKKKIPWLASCWDIESIDFMDAYSLPAYKVASACLTDEALLYYLKKKNKPVVLSTGMSSMSQIRRAVGFFEEEKLLILHTTSSYQFNPGEINLRVIDAFRREFRCPIGYSGHEIGFAVTLAAVALGAVIIERHITLDRSMWGSDHSISLDPPQLRQMVRDIRIIEKAMGDGVKQIYESERRASAKLRNCKAV</sequence>
<dbReference type="Proteomes" id="UP000422108">
    <property type="component" value="Chromosome"/>
</dbReference>
<keyword evidence="1" id="KW-1133">Transmembrane helix</keyword>
<dbReference type="InterPro" id="IPR013132">
    <property type="entry name" value="PseI/NeuA/B-like_N"/>
</dbReference>
<keyword evidence="1" id="KW-0812">Transmembrane</keyword>
<dbReference type="GO" id="GO:0016051">
    <property type="term" value="P:carbohydrate biosynthetic process"/>
    <property type="evidence" value="ECO:0007669"/>
    <property type="project" value="InterPro"/>
</dbReference>
<dbReference type="EMBL" id="AP021879">
    <property type="protein sequence ID" value="BBO88343.1"/>
    <property type="molecule type" value="Genomic_DNA"/>
</dbReference>
<evidence type="ECO:0000256" key="1">
    <source>
        <dbReference type="SAM" id="Phobius"/>
    </source>
</evidence>
<keyword evidence="1" id="KW-0472">Membrane</keyword>